<gene>
    <name evidence="2" type="ORF">COW86_01005</name>
</gene>
<accession>A0A2H0D190</accession>
<reference evidence="2 3" key="1">
    <citation type="submission" date="2017-09" db="EMBL/GenBank/DDBJ databases">
        <title>Depth-based differentiation of microbial function through sediment-hosted aquifers and enrichment of novel symbionts in the deep terrestrial subsurface.</title>
        <authorList>
            <person name="Probst A.J."/>
            <person name="Ladd B."/>
            <person name="Jarett J.K."/>
            <person name="Geller-Mcgrath D.E."/>
            <person name="Sieber C.M."/>
            <person name="Emerson J.B."/>
            <person name="Anantharaman K."/>
            <person name="Thomas B.C."/>
            <person name="Malmstrom R."/>
            <person name="Stieglmeier M."/>
            <person name="Klingl A."/>
            <person name="Woyke T."/>
            <person name="Ryan C.M."/>
            <person name="Banfield J.F."/>
        </authorList>
    </citation>
    <scope>NUCLEOTIDE SEQUENCE [LARGE SCALE GENOMIC DNA]</scope>
    <source>
        <strain evidence="2">CG22_combo_CG10-13_8_21_14_all_39_9</strain>
    </source>
</reference>
<dbReference type="InterPro" id="IPR025161">
    <property type="entry name" value="IS402-like_dom"/>
</dbReference>
<feature type="domain" description="Insertion element IS402-like" evidence="1">
    <location>
        <begin position="15"/>
        <end position="87"/>
    </location>
</feature>
<dbReference type="PANTHER" id="PTHR46637">
    <property type="entry name" value="TIS1421-TRANSPOSASE PROTEIN A"/>
    <property type="match status" value="1"/>
</dbReference>
<dbReference type="AlphaFoldDB" id="A0A2H0D190"/>
<dbReference type="Pfam" id="PF13340">
    <property type="entry name" value="DUF4096"/>
    <property type="match status" value="1"/>
</dbReference>
<evidence type="ECO:0000259" key="1">
    <source>
        <dbReference type="Pfam" id="PF13340"/>
    </source>
</evidence>
<evidence type="ECO:0000313" key="2">
    <source>
        <dbReference type="EMBL" id="PIP75924.1"/>
    </source>
</evidence>
<sequence length="133" mass="15853">MLTQKQIFRPLPSDLTNQEWALIQPLLPLPAPTGRPRADDRKTINGILYVLRTGCRWEDLPPERYGSSITCWRRFDQWRQDRTWDKLSHILLLKLNRRRKLNLTNTYLDTSIRQNKRGQEAKSDIRGLRRKMA</sequence>
<dbReference type="Proteomes" id="UP000230159">
    <property type="component" value="Unassembled WGS sequence"/>
</dbReference>
<name>A0A2H0D190_9BACT</name>
<organism evidence="2 3">
    <name type="scientific">Candidatus Kuenenbacteria bacterium CG22_combo_CG10-13_8_21_14_all_39_9</name>
    <dbReference type="NCBI Taxonomy" id="1974621"/>
    <lineage>
        <taxon>Bacteria</taxon>
        <taxon>Candidatus Kueneniibacteriota</taxon>
    </lineage>
</organism>
<comment type="caution">
    <text evidence="2">The sequence shown here is derived from an EMBL/GenBank/DDBJ whole genome shotgun (WGS) entry which is preliminary data.</text>
</comment>
<dbReference type="PANTHER" id="PTHR46637:SF1">
    <property type="entry name" value="BLL5188 PROTEIN"/>
    <property type="match status" value="1"/>
</dbReference>
<dbReference type="InterPro" id="IPR052909">
    <property type="entry name" value="Transposase_6_like"/>
</dbReference>
<proteinExistence type="predicted"/>
<dbReference type="EMBL" id="PCTN01000045">
    <property type="protein sequence ID" value="PIP75924.1"/>
    <property type="molecule type" value="Genomic_DNA"/>
</dbReference>
<evidence type="ECO:0000313" key="3">
    <source>
        <dbReference type="Proteomes" id="UP000230159"/>
    </source>
</evidence>
<protein>
    <recommendedName>
        <fullName evidence="1">Insertion element IS402-like domain-containing protein</fullName>
    </recommendedName>
</protein>